<evidence type="ECO:0000313" key="3">
    <source>
        <dbReference type="Proteomes" id="UP000238479"/>
    </source>
</evidence>
<gene>
    <name evidence="2" type="ORF">RchiOBHm_Chr1g0347451</name>
</gene>
<accession>A0A2P6SF96</accession>
<protein>
    <submittedName>
        <fullName evidence="2">Uncharacterized protein</fullName>
    </submittedName>
</protein>
<feature type="compositionally biased region" description="Basic residues" evidence="1">
    <location>
        <begin position="15"/>
        <end position="25"/>
    </location>
</feature>
<organism evidence="2 3">
    <name type="scientific">Rosa chinensis</name>
    <name type="common">China rose</name>
    <dbReference type="NCBI Taxonomy" id="74649"/>
    <lineage>
        <taxon>Eukaryota</taxon>
        <taxon>Viridiplantae</taxon>
        <taxon>Streptophyta</taxon>
        <taxon>Embryophyta</taxon>
        <taxon>Tracheophyta</taxon>
        <taxon>Spermatophyta</taxon>
        <taxon>Magnoliopsida</taxon>
        <taxon>eudicotyledons</taxon>
        <taxon>Gunneridae</taxon>
        <taxon>Pentapetalae</taxon>
        <taxon>rosids</taxon>
        <taxon>fabids</taxon>
        <taxon>Rosales</taxon>
        <taxon>Rosaceae</taxon>
        <taxon>Rosoideae</taxon>
        <taxon>Rosoideae incertae sedis</taxon>
        <taxon>Rosa</taxon>
    </lineage>
</organism>
<keyword evidence="3" id="KW-1185">Reference proteome</keyword>
<dbReference type="Proteomes" id="UP000238479">
    <property type="component" value="Chromosome 1"/>
</dbReference>
<feature type="region of interest" description="Disordered" evidence="1">
    <location>
        <begin position="1"/>
        <end position="109"/>
    </location>
</feature>
<reference evidence="2 3" key="1">
    <citation type="journal article" date="2018" name="Nat. Genet.">
        <title>The Rosa genome provides new insights in the design of modern roses.</title>
        <authorList>
            <person name="Bendahmane M."/>
        </authorList>
    </citation>
    <scope>NUCLEOTIDE SEQUENCE [LARGE SCALE GENOMIC DNA]</scope>
    <source>
        <strain evidence="3">cv. Old Blush</strain>
    </source>
</reference>
<feature type="compositionally biased region" description="Basic and acidic residues" evidence="1">
    <location>
        <begin position="1"/>
        <end position="14"/>
    </location>
</feature>
<comment type="caution">
    <text evidence="2">The sequence shown here is derived from an EMBL/GenBank/DDBJ whole genome shotgun (WGS) entry which is preliminary data.</text>
</comment>
<dbReference type="Gramene" id="PRQ57355">
    <property type="protein sequence ID" value="PRQ57355"/>
    <property type="gene ID" value="RchiOBHm_Chr1g0347451"/>
</dbReference>
<feature type="compositionally biased region" description="Acidic residues" evidence="1">
    <location>
        <begin position="46"/>
        <end position="84"/>
    </location>
</feature>
<proteinExistence type="predicted"/>
<sequence length="109" mass="12954">MEVDKVQKGDDTRNNHTKPVRRKALACRIKFPSTRVKRQKHKEVEQDREEEEDEENEEAEDEKDKEEQDGVEPDNEEEEEEEEKNDGARNSGKDQKQSYCQYSSIVKKR</sequence>
<feature type="compositionally biased region" description="Polar residues" evidence="1">
    <location>
        <begin position="97"/>
        <end position="109"/>
    </location>
</feature>
<feature type="compositionally biased region" description="Basic and acidic residues" evidence="1">
    <location>
        <begin position="85"/>
        <end position="96"/>
    </location>
</feature>
<evidence type="ECO:0000313" key="2">
    <source>
        <dbReference type="EMBL" id="PRQ57355.1"/>
    </source>
</evidence>
<name>A0A2P6SF96_ROSCH</name>
<evidence type="ECO:0000256" key="1">
    <source>
        <dbReference type="SAM" id="MobiDB-lite"/>
    </source>
</evidence>
<dbReference type="OMA" id="ACRIKFP"/>
<dbReference type="AlphaFoldDB" id="A0A2P6SF96"/>
<dbReference type="EMBL" id="PDCK01000039">
    <property type="protein sequence ID" value="PRQ57355.1"/>
    <property type="molecule type" value="Genomic_DNA"/>
</dbReference>